<accession>A0A378YPW4</accession>
<dbReference type="Proteomes" id="UP000254573">
    <property type="component" value="Unassembled WGS sequence"/>
</dbReference>
<gene>
    <name evidence="1" type="ORF">NCTC13160_03082</name>
    <name evidence="2" type="ORF">PPN31119_00618</name>
</gene>
<proteinExistence type="predicted"/>
<dbReference type="KEGG" id="ppnm:LV28_15645"/>
<organism evidence="1 3">
    <name type="scientific">Pandoraea pnomenusa</name>
    <dbReference type="NCBI Taxonomy" id="93220"/>
    <lineage>
        <taxon>Bacteria</taxon>
        <taxon>Pseudomonadati</taxon>
        <taxon>Pseudomonadota</taxon>
        <taxon>Betaproteobacteria</taxon>
        <taxon>Burkholderiales</taxon>
        <taxon>Burkholderiaceae</taxon>
        <taxon>Pandoraea</taxon>
    </lineage>
</organism>
<dbReference type="OrthoDB" id="8480900at2"/>
<keyword evidence="4" id="KW-1185">Reference proteome</keyword>
<dbReference type="EMBL" id="CABPSO010000001">
    <property type="protein sequence ID" value="VVE61567.1"/>
    <property type="molecule type" value="Genomic_DNA"/>
</dbReference>
<protein>
    <recommendedName>
        <fullName evidence="5">Glycosyltransferase</fullName>
    </recommendedName>
</protein>
<sequence length="248" mass="28993">MTTLLFCTSYIKDADAWRTRYRRWLDFYRDGPIAADRMIMIDDGSPWLPEPDVLPTVSAERDPGALDALGAKHCILRFETNLGRQSMSAYPGWWRSFLHSLTVAKAMGADKIVHIESDAFTMSRPLADFINETRSGWHVLWAQRYAMPETAIQVICRDQFDAMEAFRDSHPDLDFPDIAERILPFTSVNRSFKGDRYSEFKRNRGIFRSRKFNFLPIFQWDFFWEPIPADADFATQVVERQQVAFRRD</sequence>
<evidence type="ECO:0000313" key="2">
    <source>
        <dbReference type="EMBL" id="VVE61567.1"/>
    </source>
</evidence>
<reference evidence="2 4" key="2">
    <citation type="submission" date="2019-08" db="EMBL/GenBank/DDBJ databases">
        <authorList>
            <person name="Peeters C."/>
        </authorList>
    </citation>
    <scope>NUCLEOTIDE SEQUENCE [LARGE SCALE GENOMIC DNA]</scope>
    <source>
        <strain evidence="2 4">LMG 31119</strain>
    </source>
</reference>
<evidence type="ECO:0000313" key="1">
    <source>
        <dbReference type="EMBL" id="SUA79172.1"/>
    </source>
</evidence>
<reference evidence="1 3" key="1">
    <citation type="submission" date="2018-06" db="EMBL/GenBank/DDBJ databases">
        <authorList>
            <consortium name="Pathogen Informatics"/>
            <person name="Doyle S."/>
        </authorList>
    </citation>
    <scope>NUCLEOTIDE SEQUENCE [LARGE SCALE GENOMIC DNA]</scope>
    <source>
        <strain evidence="1 3">NCTC13160</strain>
    </source>
</reference>
<dbReference type="RefSeq" id="WP_023598040.1">
    <property type="nucleotide sequence ID" value="NZ_CABPSO010000001.1"/>
</dbReference>
<evidence type="ECO:0000313" key="4">
    <source>
        <dbReference type="Proteomes" id="UP000361468"/>
    </source>
</evidence>
<name>A0A378YPW4_9BURK</name>
<evidence type="ECO:0000313" key="3">
    <source>
        <dbReference type="Proteomes" id="UP000254573"/>
    </source>
</evidence>
<evidence type="ECO:0008006" key="5">
    <source>
        <dbReference type="Google" id="ProtNLM"/>
    </source>
</evidence>
<dbReference type="Proteomes" id="UP000361468">
    <property type="component" value="Unassembled WGS sequence"/>
</dbReference>
<dbReference type="EMBL" id="UGSG01000001">
    <property type="protein sequence ID" value="SUA79172.1"/>
    <property type="molecule type" value="Genomic_DNA"/>
</dbReference>
<dbReference type="AlphaFoldDB" id="A0A378YPW4"/>